<dbReference type="AlphaFoldDB" id="A0A3B4H4J6"/>
<evidence type="ECO:0000313" key="6">
    <source>
        <dbReference type="Ensembl" id="ENSPNYP00000030130.1"/>
    </source>
</evidence>
<dbReference type="GO" id="GO:0020037">
    <property type="term" value="F:heme binding"/>
    <property type="evidence" value="ECO:0007669"/>
    <property type="project" value="InterPro"/>
</dbReference>
<evidence type="ECO:0000256" key="3">
    <source>
        <dbReference type="ARBA" id="ARBA00022723"/>
    </source>
</evidence>
<dbReference type="SUPFAM" id="SSF48264">
    <property type="entry name" value="Cytochrome P450"/>
    <property type="match status" value="1"/>
</dbReference>
<dbReference type="InterPro" id="IPR036396">
    <property type="entry name" value="Cyt_P450_sf"/>
</dbReference>
<evidence type="ECO:0000256" key="1">
    <source>
        <dbReference type="ARBA" id="ARBA00001971"/>
    </source>
</evidence>
<organism evidence="6">
    <name type="scientific">Pundamilia nyererei</name>
    <dbReference type="NCBI Taxonomy" id="303518"/>
    <lineage>
        <taxon>Eukaryota</taxon>
        <taxon>Metazoa</taxon>
        <taxon>Chordata</taxon>
        <taxon>Craniata</taxon>
        <taxon>Vertebrata</taxon>
        <taxon>Euteleostomi</taxon>
        <taxon>Actinopterygii</taxon>
        <taxon>Neopterygii</taxon>
        <taxon>Teleostei</taxon>
        <taxon>Neoteleostei</taxon>
        <taxon>Acanthomorphata</taxon>
        <taxon>Ovalentaria</taxon>
        <taxon>Cichlomorphae</taxon>
        <taxon>Cichliformes</taxon>
        <taxon>Cichlidae</taxon>
        <taxon>African cichlids</taxon>
        <taxon>Pseudocrenilabrinae</taxon>
        <taxon>Haplochromini</taxon>
        <taxon>Pundamilia</taxon>
    </lineage>
</organism>
<dbReference type="PANTHER" id="PTHR24300:SF177">
    <property type="entry name" value="CYTOCHROME P450 2J2"/>
    <property type="match status" value="1"/>
</dbReference>
<evidence type="ECO:0000256" key="4">
    <source>
        <dbReference type="ARBA" id="ARBA00023004"/>
    </source>
</evidence>
<feature type="region of interest" description="Disordered" evidence="5">
    <location>
        <begin position="123"/>
        <end position="142"/>
    </location>
</feature>
<dbReference type="GO" id="GO:0016712">
    <property type="term" value="F:oxidoreductase activity, acting on paired donors, with incorporation or reduction of molecular oxygen, reduced flavin or flavoprotein as one donor, and incorporation of one atom of oxygen"/>
    <property type="evidence" value="ECO:0007669"/>
    <property type="project" value="TreeGrafter"/>
</dbReference>
<accession>A0A3B4H4J6</accession>
<comment type="similarity">
    <text evidence="2">Belongs to the cytochrome P450 family.</text>
</comment>
<dbReference type="PRINTS" id="PR00385">
    <property type="entry name" value="P450"/>
</dbReference>
<proteinExistence type="inferred from homology"/>
<dbReference type="STRING" id="303518.ENSPNYP00000030130"/>
<dbReference type="GO" id="GO:0005737">
    <property type="term" value="C:cytoplasm"/>
    <property type="evidence" value="ECO:0007669"/>
    <property type="project" value="TreeGrafter"/>
</dbReference>
<dbReference type="GO" id="GO:0006805">
    <property type="term" value="P:xenobiotic metabolic process"/>
    <property type="evidence" value="ECO:0007669"/>
    <property type="project" value="TreeGrafter"/>
</dbReference>
<dbReference type="Pfam" id="PF00067">
    <property type="entry name" value="p450"/>
    <property type="match status" value="1"/>
</dbReference>
<keyword evidence="3" id="KW-0479">Metal-binding</keyword>
<dbReference type="Gene3D" id="1.10.630.10">
    <property type="entry name" value="Cytochrome P450"/>
    <property type="match status" value="1"/>
</dbReference>
<dbReference type="GeneTree" id="ENSGT00950000182879"/>
<evidence type="ECO:0000256" key="5">
    <source>
        <dbReference type="SAM" id="MobiDB-lite"/>
    </source>
</evidence>
<dbReference type="GO" id="GO:0005506">
    <property type="term" value="F:iron ion binding"/>
    <property type="evidence" value="ECO:0007669"/>
    <property type="project" value="InterPro"/>
</dbReference>
<dbReference type="InterPro" id="IPR002401">
    <property type="entry name" value="Cyt_P450_E_grp-I"/>
</dbReference>
<dbReference type="GO" id="GO:0006082">
    <property type="term" value="P:organic acid metabolic process"/>
    <property type="evidence" value="ECO:0007669"/>
    <property type="project" value="TreeGrafter"/>
</dbReference>
<reference evidence="6" key="1">
    <citation type="submission" date="2023-09" db="UniProtKB">
        <authorList>
            <consortium name="Ensembl"/>
        </authorList>
    </citation>
    <scope>IDENTIFICATION</scope>
</reference>
<keyword evidence="4" id="KW-0408">Iron</keyword>
<dbReference type="InterPro" id="IPR001128">
    <property type="entry name" value="Cyt_P450"/>
</dbReference>
<name>A0A3B4H4J6_9CICH</name>
<dbReference type="PANTHER" id="PTHR24300">
    <property type="entry name" value="CYTOCHROME P450 508A4-RELATED"/>
    <property type="match status" value="1"/>
</dbReference>
<dbReference type="InterPro" id="IPR050182">
    <property type="entry name" value="Cytochrome_P450_fam2"/>
</dbReference>
<protein>
    <submittedName>
        <fullName evidence="6">Uncharacterized protein</fullName>
    </submittedName>
</protein>
<dbReference type="Ensembl" id="ENSPNYT00000030862.1">
    <property type="protein sequence ID" value="ENSPNYP00000030130.1"/>
    <property type="gene ID" value="ENSPNYG00000022722.1"/>
</dbReference>
<comment type="cofactor">
    <cofactor evidence="1">
        <name>heme</name>
        <dbReference type="ChEBI" id="CHEBI:30413"/>
    </cofactor>
</comment>
<dbReference type="PRINTS" id="PR00463">
    <property type="entry name" value="EP450I"/>
</dbReference>
<sequence>MRRLPGPHQSENLVICVLDLFVAGSETTSTTLRWAFLYMAKYPEIQEKVQAEIDREIGESRQPSMEDRANLPYTDAVIHEVQRIGNIAPLGVPHVTNRDVELGGYSVPKVSGCVLERTWPRWSFSSSSPPSCSTSHSPCLPG</sequence>
<evidence type="ECO:0000256" key="2">
    <source>
        <dbReference type="ARBA" id="ARBA00010617"/>
    </source>
</evidence>